<dbReference type="GO" id="GO:0005615">
    <property type="term" value="C:extracellular space"/>
    <property type="evidence" value="ECO:0000318"/>
    <property type="project" value="GO_Central"/>
</dbReference>
<organism evidence="4 5">
    <name type="scientific">Monodelphis domestica</name>
    <name type="common">Gray short-tailed opossum</name>
    <dbReference type="NCBI Taxonomy" id="13616"/>
    <lineage>
        <taxon>Eukaryota</taxon>
        <taxon>Metazoa</taxon>
        <taxon>Chordata</taxon>
        <taxon>Craniata</taxon>
        <taxon>Vertebrata</taxon>
        <taxon>Euteleostomi</taxon>
        <taxon>Mammalia</taxon>
        <taxon>Metatheria</taxon>
        <taxon>Didelphimorphia</taxon>
        <taxon>Didelphidae</taxon>
        <taxon>Monodelphis</taxon>
    </lineage>
</organism>
<accession>A0A5F8GV36</accession>
<dbReference type="AlphaFoldDB" id="A0A5F8GV36"/>
<dbReference type="GO" id="GO:0031731">
    <property type="term" value="F:CCR6 chemokine receptor binding"/>
    <property type="evidence" value="ECO:0000318"/>
    <property type="project" value="GO_Central"/>
</dbReference>
<dbReference type="PANTHER" id="PTHR20515">
    <property type="entry name" value="BETA-DEFENSIN"/>
    <property type="match status" value="1"/>
</dbReference>
<dbReference type="InParanoid" id="A0A5F8GV36"/>
<protein>
    <recommendedName>
        <fullName evidence="6">Beta-defensin</fullName>
    </recommendedName>
</protein>
<dbReference type="Gene3D" id="3.10.360.10">
    <property type="entry name" value="Antimicrobial Peptide, Beta-defensin 2, Chain A"/>
    <property type="match status" value="1"/>
</dbReference>
<dbReference type="Proteomes" id="UP000002280">
    <property type="component" value="Chromosome 1"/>
</dbReference>
<dbReference type="GO" id="GO:0042056">
    <property type="term" value="F:chemoattractant activity"/>
    <property type="evidence" value="ECO:0000318"/>
    <property type="project" value="GO_Central"/>
</dbReference>
<feature type="chain" id="PRO_5023872891" description="Beta-defensin" evidence="3">
    <location>
        <begin position="27"/>
        <end position="73"/>
    </location>
</feature>
<proteinExistence type="predicted"/>
<dbReference type="GeneTree" id="ENSGT00980000202609"/>
<dbReference type="OMA" id="MPGAMRI"/>
<evidence type="ECO:0000256" key="1">
    <source>
        <dbReference type="ARBA" id="ARBA00004613"/>
    </source>
</evidence>
<dbReference type="FunCoup" id="A0A5F8GV36">
    <property type="interactions" value="1"/>
</dbReference>
<dbReference type="Ensembl" id="ENSMODT00000061966.1">
    <property type="protein sequence ID" value="ENSMODP00000051076.1"/>
    <property type="gene ID" value="ENSMODG00000045179.1"/>
</dbReference>
<feature type="signal peptide" evidence="3">
    <location>
        <begin position="1"/>
        <end position="26"/>
    </location>
</feature>
<evidence type="ECO:0008006" key="6">
    <source>
        <dbReference type="Google" id="ProtNLM"/>
    </source>
</evidence>
<sequence length="73" mass="8222">NATAMRLLSFVFAILFILAQISPARSGLIREKYCEKEKGRCLMNCLLHEDNIGSCRSGLVLFCCKKIDKPSKK</sequence>
<evidence type="ECO:0000256" key="2">
    <source>
        <dbReference type="ARBA" id="ARBA00022525"/>
    </source>
</evidence>
<reference evidence="4 5" key="1">
    <citation type="journal article" date="2007" name="Nature">
        <title>Genome of the marsupial Monodelphis domestica reveals innovation in non-coding sequences.</title>
        <authorList>
            <person name="Mikkelsen T.S."/>
            <person name="Wakefield M.J."/>
            <person name="Aken B."/>
            <person name="Amemiya C.T."/>
            <person name="Chang J.L."/>
            <person name="Duke S."/>
            <person name="Garber M."/>
            <person name="Gentles A.J."/>
            <person name="Goodstadt L."/>
            <person name="Heger A."/>
            <person name="Jurka J."/>
            <person name="Kamal M."/>
            <person name="Mauceli E."/>
            <person name="Searle S.M."/>
            <person name="Sharpe T."/>
            <person name="Baker M.L."/>
            <person name="Batzer M.A."/>
            <person name="Benos P.V."/>
            <person name="Belov K."/>
            <person name="Clamp M."/>
            <person name="Cook A."/>
            <person name="Cuff J."/>
            <person name="Das R."/>
            <person name="Davidow L."/>
            <person name="Deakin J.E."/>
            <person name="Fazzari M.J."/>
            <person name="Glass J.L."/>
            <person name="Grabherr M."/>
            <person name="Greally J.M."/>
            <person name="Gu W."/>
            <person name="Hore T.A."/>
            <person name="Huttley G.A."/>
            <person name="Kleber M."/>
            <person name="Jirtle R.L."/>
            <person name="Koina E."/>
            <person name="Lee J.T."/>
            <person name="Mahony S."/>
            <person name="Marra M.A."/>
            <person name="Miller R.D."/>
            <person name="Nicholls R.D."/>
            <person name="Oda M."/>
            <person name="Papenfuss A.T."/>
            <person name="Parra Z.E."/>
            <person name="Pollock D.D."/>
            <person name="Ray D.A."/>
            <person name="Schein J.E."/>
            <person name="Speed T.P."/>
            <person name="Thompson K."/>
            <person name="VandeBerg J.L."/>
            <person name="Wade C.M."/>
            <person name="Walker J.A."/>
            <person name="Waters P.D."/>
            <person name="Webber C."/>
            <person name="Weidman J.R."/>
            <person name="Xie X."/>
            <person name="Zody M.C."/>
            <person name="Baldwin J."/>
            <person name="Abdouelleil A."/>
            <person name="Abdulkadir J."/>
            <person name="Abebe A."/>
            <person name="Abera B."/>
            <person name="Abreu J."/>
            <person name="Acer S.C."/>
            <person name="Aftuck L."/>
            <person name="Alexander A."/>
            <person name="An P."/>
            <person name="Anderson E."/>
            <person name="Anderson S."/>
            <person name="Arachi H."/>
            <person name="Azer M."/>
            <person name="Bachantsang P."/>
            <person name="Barry A."/>
            <person name="Bayul T."/>
            <person name="Berlin A."/>
            <person name="Bessette D."/>
            <person name="Bloom T."/>
            <person name="Bloom T."/>
            <person name="Boguslavskiy L."/>
            <person name="Bonnet C."/>
            <person name="Boukhgalter B."/>
            <person name="Bourzgui I."/>
            <person name="Brown A."/>
            <person name="Cahill P."/>
            <person name="Channer S."/>
            <person name="Cheshatsang Y."/>
            <person name="Chuda L."/>
            <person name="Citroen M."/>
            <person name="Collymore A."/>
            <person name="Cooke P."/>
            <person name="Costello M."/>
            <person name="D'Aco K."/>
            <person name="Daza R."/>
            <person name="De Haan G."/>
            <person name="DeGray S."/>
            <person name="DeMaso C."/>
            <person name="Dhargay N."/>
            <person name="Dooley K."/>
            <person name="Dooley E."/>
            <person name="Doricent M."/>
            <person name="Dorje P."/>
            <person name="Dorjee K."/>
            <person name="Dupes A."/>
            <person name="Elong R."/>
            <person name="Falk J."/>
            <person name="Farina A."/>
            <person name="Faro S."/>
            <person name="Ferguson D."/>
            <person name="Fisher S."/>
            <person name="Foley C.D."/>
            <person name="Franke A."/>
            <person name="Friedrich D."/>
            <person name="Gadbois L."/>
            <person name="Gearin G."/>
            <person name="Gearin C.R."/>
            <person name="Giannoukos G."/>
            <person name="Goode T."/>
            <person name="Graham J."/>
            <person name="Grandbois E."/>
            <person name="Grewal S."/>
            <person name="Gyaltsen K."/>
            <person name="Hafez N."/>
            <person name="Hagos B."/>
            <person name="Hall J."/>
            <person name="Henson C."/>
            <person name="Hollinger A."/>
            <person name="Honan T."/>
            <person name="Huard M.D."/>
            <person name="Hughes L."/>
            <person name="Hurhula B."/>
            <person name="Husby M.E."/>
            <person name="Kamat A."/>
            <person name="Kanga B."/>
            <person name="Kashin S."/>
            <person name="Khazanovich D."/>
            <person name="Kisner P."/>
            <person name="Lance K."/>
            <person name="Lara M."/>
            <person name="Lee W."/>
            <person name="Lennon N."/>
            <person name="Letendre F."/>
            <person name="LeVine R."/>
            <person name="Lipovsky A."/>
            <person name="Liu X."/>
            <person name="Liu J."/>
            <person name="Liu S."/>
            <person name="Lokyitsang T."/>
            <person name="Lokyitsang Y."/>
            <person name="Lubonja R."/>
            <person name="Lui A."/>
            <person name="MacDonald P."/>
            <person name="Magnisalis V."/>
            <person name="Maru K."/>
            <person name="Matthews C."/>
            <person name="McCusker W."/>
            <person name="McDonough S."/>
            <person name="Mehta T."/>
            <person name="Meldrim J."/>
            <person name="Meneus L."/>
            <person name="Mihai O."/>
            <person name="Mihalev A."/>
            <person name="Mihova T."/>
            <person name="Mittelman R."/>
            <person name="Mlenga V."/>
            <person name="Montmayeur A."/>
            <person name="Mulrain L."/>
            <person name="Navidi A."/>
            <person name="Naylor J."/>
            <person name="Negash T."/>
            <person name="Nguyen T."/>
            <person name="Nguyen N."/>
            <person name="Nicol R."/>
            <person name="Norbu C."/>
            <person name="Norbu N."/>
            <person name="Novod N."/>
            <person name="O'Neill B."/>
            <person name="Osman S."/>
            <person name="Markiewicz E."/>
            <person name="Oyono O.L."/>
            <person name="Patti C."/>
            <person name="Phunkhang P."/>
            <person name="Pierre F."/>
            <person name="Priest M."/>
            <person name="Raghuraman S."/>
            <person name="Rege F."/>
            <person name="Reyes R."/>
            <person name="Rise C."/>
            <person name="Rogov P."/>
            <person name="Ross K."/>
            <person name="Ryan E."/>
            <person name="Settipalli S."/>
            <person name="Shea T."/>
            <person name="Sherpa N."/>
            <person name="Shi L."/>
            <person name="Shih D."/>
            <person name="Sparrow T."/>
            <person name="Spaulding J."/>
            <person name="Stalker J."/>
            <person name="Stange-Thomann N."/>
            <person name="Stavropoulos S."/>
            <person name="Stone C."/>
            <person name="Strader C."/>
            <person name="Tesfaye S."/>
            <person name="Thomson T."/>
            <person name="Thoulutsang Y."/>
            <person name="Thoulutsang D."/>
            <person name="Topham K."/>
            <person name="Topping I."/>
            <person name="Tsamla T."/>
            <person name="Vassiliev H."/>
            <person name="Vo A."/>
            <person name="Wangchuk T."/>
            <person name="Wangdi T."/>
            <person name="Weiand M."/>
            <person name="Wilkinson J."/>
            <person name="Wilson A."/>
            <person name="Yadav S."/>
            <person name="Young G."/>
            <person name="Yu Q."/>
            <person name="Zembek L."/>
            <person name="Zhong D."/>
            <person name="Zimmer A."/>
            <person name="Zwirko Z."/>
            <person name="Jaffe D.B."/>
            <person name="Alvarez P."/>
            <person name="Brockman W."/>
            <person name="Butler J."/>
            <person name="Chin C."/>
            <person name="Gnerre S."/>
            <person name="MacCallum I."/>
            <person name="Graves J.A."/>
            <person name="Ponting C.P."/>
            <person name="Breen M."/>
            <person name="Samollow P.B."/>
            <person name="Lander E.S."/>
            <person name="Lindblad-Toh K."/>
        </authorList>
    </citation>
    <scope>NUCLEOTIDE SEQUENCE [LARGE SCALE GENOMIC DNA]</scope>
</reference>
<keyword evidence="3" id="KW-0732">Signal</keyword>
<keyword evidence="2" id="KW-0964">Secreted</keyword>
<evidence type="ECO:0000313" key="5">
    <source>
        <dbReference type="Proteomes" id="UP000002280"/>
    </source>
</evidence>
<evidence type="ECO:0000256" key="3">
    <source>
        <dbReference type="SAM" id="SignalP"/>
    </source>
</evidence>
<keyword evidence="5" id="KW-1185">Reference proteome</keyword>
<evidence type="ECO:0000313" key="4">
    <source>
        <dbReference type="Ensembl" id="ENSMODP00000051076.1"/>
    </source>
</evidence>
<dbReference type="GO" id="GO:0042742">
    <property type="term" value="P:defense response to bacterium"/>
    <property type="evidence" value="ECO:0000318"/>
    <property type="project" value="GO_Central"/>
</dbReference>
<reference evidence="4" key="3">
    <citation type="submission" date="2025-09" db="UniProtKB">
        <authorList>
            <consortium name="Ensembl"/>
        </authorList>
    </citation>
    <scope>IDENTIFICATION</scope>
</reference>
<reference evidence="4" key="2">
    <citation type="submission" date="2025-08" db="UniProtKB">
        <authorList>
            <consortium name="Ensembl"/>
        </authorList>
    </citation>
    <scope>IDENTIFICATION</scope>
</reference>
<comment type="subcellular location">
    <subcellularLocation>
        <location evidence="1">Secreted</location>
    </subcellularLocation>
</comment>
<dbReference type="PANTHER" id="PTHR20515:SF20">
    <property type="entry name" value="GALLINACIN-1-RELATED"/>
    <property type="match status" value="1"/>
</dbReference>
<dbReference type="GO" id="GO:0060326">
    <property type="term" value="P:cell chemotaxis"/>
    <property type="evidence" value="ECO:0000318"/>
    <property type="project" value="GO_Central"/>
</dbReference>
<name>A0A5F8GV36_MONDO</name>